<proteinExistence type="inferred from homology"/>
<evidence type="ECO:0000256" key="1">
    <source>
        <dbReference type="ARBA" id="ARBA00004651"/>
    </source>
</evidence>
<protein>
    <recommendedName>
        <fullName evidence="8">Probable membrane transporter protein</fullName>
    </recommendedName>
</protein>
<comment type="subcellular location">
    <subcellularLocation>
        <location evidence="1 8">Cell membrane</location>
        <topology evidence="1 8">Multi-pass membrane protein</topology>
    </subcellularLocation>
</comment>
<name>A0ABM7PNM1_9BACT</name>
<keyword evidence="5 8" id="KW-0812">Transmembrane</keyword>
<dbReference type="Pfam" id="PF01925">
    <property type="entry name" value="TauE"/>
    <property type="match status" value="1"/>
</dbReference>
<keyword evidence="4 8" id="KW-1003">Cell membrane</keyword>
<feature type="transmembrane region" description="Helical" evidence="8">
    <location>
        <begin position="219"/>
        <end position="238"/>
    </location>
</feature>
<evidence type="ECO:0000256" key="2">
    <source>
        <dbReference type="ARBA" id="ARBA00009142"/>
    </source>
</evidence>
<dbReference type="InterPro" id="IPR002781">
    <property type="entry name" value="TM_pro_TauE-like"/>
</dbReference>
<feature type="transmembrane region" description="Helical" evidence="8">
    <location>
        <begin position="166"/>
        <end position="185"/>
    </location>
</feature>
<dbReference type="PANTHER" id="PTHR30269">
    <property type="entry name" value="TRANSMEMBRANE PROTEIN YFCA"/>
    <property type="match status" value="1"/>
</dbReference>
<keyword evidence="6 8" id="KW-1133">Transmembrane helix</keyword>
<feature type="transmembrane region" description="Helical" evidence="8">
    <location>
        <begin position="29"/>
        <end position="53"/>
    </location>
</feature>
<dbReference type="EMBL" id="AP024488">
    <property type="protein sequence ID" value="BCS98696.1"/>
    <property type="molecule type" value="Genomic_DNA"/>
</dbReference>
<accession>A0ABM7PNM1</accession>
<comment type="similarity">
    <text evidence="2 8">Belongs to the 4-toluene sulfonate uptake permease (TSUP) (TC 2.A.102) family.</text>
</comment>
<evidence type="ECO:0000313" key="10">
    <source>
        <dbReference type="Proteomes" id="UP001320148"/>
    </source>
</evidence>
<dbReference type="Proteomes" id="UP001320148">
    <property type="component" value="Chromosome"/>
</dbReference>
<sequence length="242" mass="25055">MFEQPEIWQIVAANLAAVIGAFIQSGTGFGMGLLCVPLLTLIHPVFAPGAFLVASLLQNTLMVARNRQGIRKDWLAAILPGAVMGSAVAFFVLSNLKGPGVELAIGVTILIAVAISAGGFRIAVNGKSLFAGGTLAGMMSTIAGVPGPPLIIVIQNEQGRQIRANLGISFITSSVASITALYFAGRFGLLHLFLGFSLVPGILAGTLLAGPFASFLDRAFLRPVLLGLVSFGGLALILRNVM</sequence>
<evidence type="ECO:0000313" key="9">
    <source>
        <dbReference type="EMBL" id="BCS98696.1"/>
    </source>
</evidence>
<evidence type="ECO:0000256" key="5">
    <source>
        <dbReference type="ARBA" id="ARBA00022692"/>
    </source>
</evidence>
<dbReference type="InterPro" id="IPR052017">
    <property type="entry name" value="TSUP"/>
</dbReference>
<gene>
    <name evidence="9" type="ORF">DSLASN_43280</name>
</gene>
<keyword evidence="7 8" id="KW-0472">Membrane</keyword>
<keyword evidence="3" id="KW-0813">Transport</keyword>
<feature type="transmembrane region" description="Helical" evidence="8">
    <location>
        <begin position="7"/>
        <end position="23"/>
    </location>
</feature>
<feature type="transmembrane region" description="Helical" evidence="8">
    <location>
        <begin position="192"/>
        <end position="213"/>
    </location>
</feature>
<feature type="transmembrane region" description="Helical" evidence="8">
    <location>
        <begin position="74"/>
        <end position="93"/>
    </location>
</feature>
<dbReference type="PANTHER" id="PTHR30269:SF37">
    <property type="entry name" value="MEMBRANE TRANSPORTER PROTEIN"/>
    <property type="match status" value="1"/>
</dbReference>
<feature type="transmembrane region" description="Helical" evidence="8">
    <location>
        <begin position="105"/>
        <end position="123"/>
    </location>
</feature>
<evidence type="ECO:0000256" key="3">
    <source>
        <dbReference type="ARBA" id="ARBA00022448"/>
    </source>
</evidence>
<evidence type="ECO:0000256" key="8">
    <source>
        <dbReference type="RuleBase" id="RU363041"/>
    </source>
</evidence>
<reference evidence="9 10" key="1">
    <citation type="submission" date="2021-02" db="EMBL/GenBank/DDBJ databases">
        <title>Complete genome of Desulfoluna sp. strain ASN36.</title>
        <authorList>
            <person name="Takahashi A."/>
            <person name="Kojima H."/>
            <person name="Fukui M."/>
        </authorList>
    </citation>
    <scope>NUCLEOTIDE SEQUENCE [LARGE SCALE GENOMIC DNA]</scope>
    <source>
        <strain evidence="9 10">ASN36</strain>
    </source>
</reference>
<feature type="transmembrane region" description="Helical" evidence="8">
    <location>
        <begin position="135"/>
        <end position="154"/>
    </location>
</feature>
<keyword evidence="10" id="KW-1185">Reference proteome</keyword>
<evidence type="ECO:0000256" key="6">
    <source>
        <dbReference type="ARBA" id="ARBA00022989"/>
    </source>
</evidence>
<evidence type="ECO:0000256" key="7">
    <source>
        <dbReference type="ARBA" id="ARBA00023136"/>
    </source>
</evidence>
<evidence type="ECO:0000256" key="4">
    <source>
        <dbReference type="ARBA" id="ARBA00022475"/>
    </source>
</evidence>
<organism evidence="9 10">
    <name type="scientific">Desulfoluna limicola</name>
    <dbReference type="NCBI Taxonomy" id="2810562"/>
    <lineage>
        <taxon>Bacteria</taxon>
        <taxon>Pseudomonadati</taxon>
        <taxon>Thermodesulfobacteriota</taxon>
        <taxon>Desulfobacteria</taxon>
        <taxon>Desulfobacterales</taxon>
        <taxon>Desulfolunaceae</taxon>
        <taxon>Desulfoluna</taxon>
    </lineage>
</organism>